<evidence type="ECO:0000313" key="2">
    <source>
        <dbReference type="EMBL" id="SFJ59921.1"/>
    </source>
</evidence>
<dbReference type="InterPro" id="IPR038729">
    <property type="entry name" value="Rad50/SbcC_AAA"/>
</dbReference>
<dbReference type="InterPro" id="IPR051396">
    <property type="entry name" value="Bact_Antivir_Def_Nuclease"/>
</dbReference>
<dbReference type="Pfam" id="PF13304">
    <property type="entry name" value="AAA_21"/>
    <property type="match status" value="1"/>
</dbReference>
<dbReference type="Gene3D" id="3.40.50.300">
    <property type="entry name" value="P-loop containing nucleotide triphosphate hydrolases"/>
    <property type="match status" value="1"/>
</dbReference>
<dbReference type="RefSeq" id="WP_008104774.1">
    <property type="nucleotide sequence ID" value="NZ_FOSD01000002.1"/>
</dbReference>
<keyword evidence="3" id="KW-1185">Reference proteome</keyword>
<dbReference type="PANTHER" id="PTHR43581">
    <property type="entry name" value="ATP/GTP PHOSPHATASE"/>
    <property type="match status" value="1"/>
</dbReference>
<organism evidence="2 3">
    <name type="scientific">Candidatus Pantoea symbiotica</name>
    <dbReference type="NCBI Taxonomy" id="1884370"/>
    <lineage>
        <taxon>Bacteria</taxon>
        <taxon>Pseudomonadati</taxon>
        <taxon>Pseudomonadota</taxon>
        <taxon>Gammaproteobacteria</taxon>
        <taxon>Enterobacterales</taxon>
        <taxon>Erwiniaceae</taxon>
        <taxon>Pantoea</taxon>
    </lineage>
</organism>
<accession>A0A1I3SQM0</accession>
<dbReference type="SUPFAM" id="SSF52540">
    <property type="entry name" value="P-loop containing nucleoside triphosphate hydrolases"/>
    <property type="match status" value="1"/>
</dbReference>
<evidence type="ECO:0000259" key="1">
    <source>
        <dbReference type="SMART" id="SM00382"/>
    </source>
</evidence>
<reference evidence="2 3" key="1">
    <citation type="submission" date="2016-10" db="EMBL/GenBank/DDBJ databases">
        <authorList>
            <person name="Varghese N."/>
            <person name="Submissions S."/>
        </authorList>
    </citation>
    <scope>NUCLEOTIDE SEQUENCE [LARGE SCALE GENOMIC DNA]</scope>
    <source>
        <strain evidence="2 3">YR512</strain>
    </source>
</reference>
<dbReference type="SMART" id="SM00382">
    <property type="entry name" value="AAA"/>
    <property type="match status" value="1"/>
</dbReference>
<dbReference type="InterPro" id="IPR027417">
    <property type="entry name" value="P-loop_NTPase"/>
</dbReference>
<sequence length="766" mass="86873">MLFHNRNDVAPPLPFQSQEARAERSDLVEFMSLSDDRKAQTSVPPTRFRINDESIQLALNKLFHSKCAFCESKNPLSIHLFRPTDGAMPLLKSDFSHVYYIWLRTDWGNYYSVCSQCNANSRNTFPVSGKNRGELPSVEDVKNFANENFGLWRGKHMDRALLLNPCEVKNFGMHFSVDYSGEILALTRRAEITIKLFNLNSQYLIEERGKAYDNYMNILLSNLVREIESPLFEFKTIEFGGTWFLLLKRLIKVIEIKLDKKLLKAKSKLYCILQDVYKTPIGIKVLNESINELKNKQILKKEMKSSTPVSRIEYITPSFFELKNFKSLQSIKLKMPKVRLADNVYNYQDEAAALLILGENSSGKSSILEAIALALCGEIQRSQLGKSPLTFVLSPELMGSTNGYSPKSASVIVEFTNSAILELQIENDFKLKVTGEIDAIPPLFAYGAFRQYGANNRLKNSLGNIGTLFYSDRVLVNPEVWLLSLPDNEFLMVVRALRKILSVDEDFDVLIRDKENNRCLMVTKVGDYNNITEVKTPLSVVSSGFRSVLAMVCDVLKGLLAGQCRSGTVEFDKAKAIILIDEIEAHLHPRWKMQIMTALRQTFPNAYFIATTHDPLCLRGMYENEVVVFNRIRISKNKNNEIPIMVELIDQLPNIENLTIEQLLTSDLFSMFSTDSSGAEAKLAHLADLLAKKASGIVLKPVEEEALKELEQQVSSSLPLGSTEVERIVQKAVAEYLQRRKHESKTGLHILEEETRRSIIKALEGY</sequence>
<protein>
    <submittedName>
        <fullName evidence="2">AAA domain-containing protein</fullName>
    </submittedName>
</protein>
<dbReference type="Pfam" id="PF13476">
    <property type="entry name" value="AAA_23"/>
    <property type="match status" value="1"/>
</dbReference>
<gene>
    <name evidence="2" type="ORF">SAMN05518863_10236</name>
</gene>
<feature type="domain" description="AAA+ ATPase" evidence="1">
    <location>
        <begin position="350"/>
        <end position="633"/>
    </location>
</feature>
<dbReference type="Proteomes" id="UP000198841">
    <property type="component" value="Unassembled WGS sequence"/>
</dbReference>
<comment type="caution">
    <text evidence="2">The sequence shown here is derived from an EMBL/GenBank/DDBJ whole genome shotgun (WGS) entry which is preliminary data.</text>
</comment>
<name>A0A1I3SQM0_9GAMM</name>
<dbReference type="InterPro" id="IPR003593">
    <property type="entry name" value="AAA+_ATPase"/>
</dbReference>
<dbReference type="InterPro" id="IPR003959">
    <property type="entry name" value="ATPase_AAA_core"/>
</dbReference>
<evidence type="ECO:0000313" key="3">
    <source>
        <dbReference type="Proteomes" id="UP000198841"/>
    </source>
</evidence>
<dbReference type="PANTHER" id="PTHR43581:SF2">
    <property type="entry name" value="EXCINUCLEASE ATPASE SUBUNIT"/>
    <property type="match status" value="1"/>
</dbReference>
<dbReference type="EMBL" id="FOSD01000002">
    <property type="protein sequence ID" value="SFJ59921.1"/>
    <property type="molecule type" value="Genomic_DNA"/>
</dbReference>
<proteinExistence type="predicted"/>